<feature type="signal peptide" evidence="2">
    <location>
        <begin position="1"/>
        <end position="26"/>
    </location>
</feature>
<organism evidence="3 4">
    <name type="scientific">Gryllus longicercus</name>
    <dbReference type="NCBI Taxonomy" id="2509291"/>
    <lineage>
        <taxon>Eukaryota</taxon>
        <taxon>Metazoa</taxon>
        <taxon>Ecdysozoa</taxon>
        <taxon>Arthropoda</taxon>
        <taxon>Hexapoda</taxon>
        <taxon>Insecta</taxon>
        <taxon>Pterygota</taxon>
        <taxon>Neoptera</taxon>
        <taxon>Polyneoptera</taxon>
        <taxon>Orthoptera</taxon>
        <taxon>Ensifera</taxon>
        <taxon>Gryllidea</taxon>
        <taxon>Grylloidea</taxon>
        <taxon>Gryllidae</taxon>
        <taxon>Gryllinae</taxon>
        <taxon>Gryllus</taxon>
    </lineage>
</organism>
<evidence type="ECO:0000313" key="3">
    <source>
        <dbReference type="EMBL" id="KAK7865443.1"/>
    </source>
</evidence>
<protein>
    <recommendedName>
        <fullName evidence="5">Accessory gland protein</fullName>
    </recommendedName>
</protein>
<dbReference type="Proteomes" id="UP001378592">
    <property type="component" value="Unassembled WGS sequence"/>
</dbReference>
<feature type="chain" id="PRO_5042814925" description="Accessory gland protein" evidence="2">
    <location>
        <begin position="27"/>
        <end position="243"/>
    </location>
</feature>
<name>A0AAN9VY15_9ORTH</name>
<dbReference type="AlphaFoldDB" id="A0AAN9VY15"/>
<comment type="caution">
    <text evidence="3">The sequence shown here is derived from an EMBL/GenBank/DDBJ whole genome shotgun (WGS) entry which is preliminary data.</text>
</comment>
<evidence type="ECO:0000313" key="4">
    <source>
        <dbReference type="Proteomes" id="UP001378592"/>
    </source>
</evidence>
<dbReference type="Pfam" id="PF16027">
    <property type="entry name" value="DUF4786"/>
    <property type="match status" value="1"/>
</dbReference>
<accession>A0AAN9VY15</accession>
<keyword evidence="4" id="KW-1185">Reference proteome</keyword>
<keyword evidence="2" id="KW-0732">Signal</keyword>
<evidence type="ECO:0000256" key="1">
    <source>
        <dbReference type="SAM" id="MobiDB-lite"/>
    </source>
</evidence>
<dbReference type="InterPro" id="IPR031983">
    <property type="entry name" value="DUF4786"/>
</dbReference>
<dbReference type="EMBL" id="JAZDUA010000176">
    <property type="protein sequence ID" value="KAK7865443.1"/>
    <property type="molecule type" value="Genomic_DNA"/>
</dbReference>
<gene>
    <name evidence="3" type="ORF">R5R35_002321</name>
</gene>
<proteinExistence type="predicted"/>
<reference evidence="3 4" key="1">
    <citation type="submission" date="2024-03" db="EMBL/GenBank/DDBJ databases">
        <title>The genome assembly and annotation of the cricket Gryllus longicercus Weissman &amp; Gray.</title>
        <authorList>
            <person name="Szrajer S."/>
            <person name="Gray D."/>
            <person name="Ylla G."/>
        </authorList>
    </citation>
    <scope>NUCLEOTIDE SEQUENCE [LARGE SCALE GENOMIC DNA]</scope>
    <source>
        <strain evidence="3">DAG 2021-001</strain>
        <tissue evidence="3">Whole body minus gut</tissue>
    </source>
</reference>
<evidence type="ECO:0000256" key="2">
    <source>
        <dbReference type="SAM" id="SignalP"/>
    </source>
</evidence>
<evidence type="ECO:0008006" key="5">
    <source>
        <dbReference type="Google" id="ProtNLM"/>
    </source>
</evidence>
<feature type="region of interest" description="Disordered" evidence="1">
    <location>
        <begin position="163"/>
        <end position="204"/>
    </location>
</feature>
<sequence>MMTPPAARTTALLWLWLSAVAAVAVAAPGPGPSPGPQKANHELLTNLGMVRRRVAPAHHRKRLAAEMRSSGAHDDSHMVVIKLPPAPYYYAHAKPAKTLEPSHNAVSKPALHFHGNGKPTGVYHWNLPVLKKMKAGHARHGGAAKRTSDGDSKIYHIQKTSPFTEHHDDPAAAASSNDVLKAKESQHAPAFSRKSHAPKSKISYYTPRRKTMFQKLFQGNGKPHSFYVIEKSKKPIHYHRLLP</sequence>